<gene>
    <name evidence="2" type="ORF">LWI28_017886</name>
</gene>
<dbReference type="InterPro" id="IPR005162">
    <property type="entry name" value="Retrotrans_gag_dom"/>
</dbReference>
<dbReference type="Pfam" id="PF03732">
    <property type="entry name" value="Retrotrans_gag"/>
    <property type="match status" value="1"/>
</dbReference>
<comment type="caution">
    <text evidence="2">The sequence shown here is derived from an EMBL/GenBank/DDBJ whole genome shotgun (WGS) entry which is preliminary data.</text>
</comment>
<accession>A0AAD5JA33</accession>
<protein>
    <recommendedName>
        <fullName evidence="1">Retrotransposon gag domain-containing protein</fullName>
    </recommendedName>
</protein>
<reference evidence="2" key="2">
    <citation type="submission" date="2023-02" db="EMBL/GenBank/DDBJ databases">
        <authorList>
            <person name="Swenson N.G."/>
            <person name="Wegrzyn J.L."/>
            <person name="Mcevoy S.L."/>
        </authorList>
    </citation>
    <scope>NUCLEOTIDE SEQUENCE</scope>
    <source>
        <strain evidence="2">91603</strain>
        <tissue evidence="2">Leaf</tissue>
    </source>
</reference>
<dbReference type="PANTHER" id="PTHR33223:SF10">
    <property type="entry name" value="AMINOTRANSFERASE-LIKE PLANT MOBILE DOMAIN-CONTAINING PROTEIN"/>
    <property type="match status" value="1"/>
</dbReference>
<sequence>MEEITSAQVPSNFKIPRKDMCGFGGTGDPDDHLDSYLDWMNMHGASNAFKCRVFPLTLFGDAQTWYGSLKRHSISSFNKLLKEFRSEFVASKRRWRHMVHLTFIKHLDIETIRDYMKRFIDTARQIQDFNGIEAVMAFI</sequence>
<dbReference type="AlphaFoldDB" id="A0AAD5JA33"/>
<reference evidence="2" key="1">
    <citation type="journal article" date="2022" name="Plant J.">
        <title>Strategies of tolerance reflected in two North American maple genomes.</title>
        <authorList>
            <person name="McEvoy S.L."/>
            <person name="Sezen U.U."/>
            <person name="Trouern-Trend A."/>
            <person name="McMahon S.M."/>
            <person name="Schaberg P.G."/>
            <person name="Yang J."/>
            <person name="Wegrzyn J.L."/>
            <person name="Swenson N.G."/>
        </authorList>
    </citation>
    <scope>NUCLEOTIDE SEQUENCE</scope>
    <source>
        <strain evidence="2">91603</strain>
    </source>
</reference>
<dbReference type="EMBL" id="JAJSOW010000100">
    <property type="protein sequence ID" value="KAI9186500.1"/>
    <property type="molecule type" value="Genomic_DNA"/>
</dbReference>
<organism evidence="2 3">
    <name type="scientific">Acer negundo</name>
    <name type="common">Box elder</name>
    <dbReference type="NCBI Taxonomy" id="4023"/>
    <lineage>
        <taxon>Eukaryota</taxon>
        <taxon>Viridiplantae</taxon>
        <taxon>Streptophyta</taxon>
        <taxon>Embryophyta</taxon>
        <taxon>Tracheophyta</taxon>
        <taxon>Spermatophyta</taxon>
        <taxon>Magnoliopsida</taxon>
        <taxon>eudicotyledons</taxon>
        <taxon>Gunneridae</taxon>
        <taxon>Pentapetalae</taxon>
        <taxon>rosids</taxon>
        <taxon>malvids</taxon>
        <taxon>Sapindales</taxon>
        <taxon>Sapindaceae</taxon>
        <taxon>Hippocastanoideae</taxon>
        <taxon>Acereae</taxon>
        <taxon>Acer</taxon>
    </lineage>
</organism>
<feature type="domain" description="Retrotransposon gag" evidence="1">
    <location>
        <begin position="53"/>
        <end position="136"/>
    </location>
</feature>
<evidence type="ECO:0000259" key="1">
    <source>
        <dbReference type="Pfam" id="PF03732"/>
    </source>
</evidence>
<keyword evidence="3" id="KW-1185">Reference proteome</keyword>
<evidence type="ECO:0000313" key="2">
    <source>
        <dbReference type="EMBL" id="KAI9186500.1"/>
    </source>
</evidence>
<proteinExistence type="predicted"/>
<dbReference type="PANTHER" id="PTHR33223">
    <property type="entry name" value="CCHC-TYPE DOMAIN-CONTAINING PROTEIN"/>
    <property type="match status" value="1"/>
</dbReference>
<evidence type="ECO:0000313" key="3">
    <source>
        <dbReference type="Proteomes" id="UP001064489"/>
    </source>
</evidence>
<name>A0AAD5JA33_ACENE</name>
<dbReference type="Proteomes" id="UP001064489">
    <property type="component" value="Chromosome 3"/>
</dbReference>